<feature type="region of interest" description="Disordered" evidence="1">
    <location>
        <begin position="103"/>
        <end position="123"/>
    </location>
</feature>
<proteinExistence type="predicted"/>
<name>A0AAV2GJ46_9ROSI</name>
<reference evidence="3 4" key="1">
    <citation type="submission" date="2024-04" db="EMBL/GenBank/DDBJ databases">
        <authorList>
            <person name="Fracassetti M."/>
        </authorList>
    </citation>
    <scope>NUCLEOTIDE SEQUENCE [LARGE SCALE GENOMIC DNA]</scope>
</reference>
<evidence type="ECO:0000313" key="3">
    <source>
        <dbReference type="EMBL" id="CAL1410689.1"/>
    </source>
</evidence>
<evidence type="ECO:0000313" key="4">
    <source>
        <dbReference type="Proteomes" id="UP001497516"/>
    </source>
</evidence>
<feature type="compositionally biased region" description="Basic and acidic residues" evidence="1">
    <location>
        <begin position="37"/>
        <end position="47"/>
    </location>
</feature>
<keyword evidence="4" id="KW-1185">Reference proteome</keyword>
<feature type="region of interest" description="Disordered" evidence="1">
    <location>
        <begin position="370"/>
        <end position="389"/>
    </location>
</feature>
<dbReference type="PANTHER" id="PTHR31286">
    <property type="entry name" value="GLYCINE-RICH CELL WALL STRUCTURAL PROTEIN 1.8-LIKE"/>
    <property type="match status" value="1"/>
</dbReference>
<feature type="region of interest" description="Disordered" evidence="1">
    <location>
        <begin position="1"/>
        <end position="80"/>
    </location>
</feature>
<evidence type="ECO:0000256" key="1">
    <source>
        <dbReference type="SAM" id="MobiDB-lite"/>
    </source>
</evidence>
<dbReference type="InterPro" id="IPR025558">
    <property type="entry name" value="DUF4283"/>
</dbReference>
<dbReference type="Pfam" id="PF14111">
    <property type="entry name" value="DUF4283"/>
    <property type="match status" value="1"/>
</dbReference>
<dbReference type="EMBL" id="OZ034822">
    <property type="protein sequence ID" value="CAL1410689.1"/>
    <property type="molecule type" value="Genomic_DNA"/>
</dbReference>
<evidence type="ECO:0000259" key="2">
    <source>
        <dbReference type="Pfam" id="PF14111"/>
    </source>
</evidence>
<dbReference type="Proteomes" id="UP001497516">
    <property type="component" value="Chromosome 9"/>
</dbReference>
<feature type="compositionally biased region" description="Basic and acidic residues" evidence="1">
    <location>
        <begin position="58"/>
        <end position="72"/>
    </location>
</feature>
<feature type="domain" description="DUF4283" evidence="2">
    <location>
        <begin position="145"/>
        <end position="226"/>
    </location>
</feature>
<gene>
    <name evidence="3" type="ORF">LTRI10_LOCUS50089</name>
</gene>
<dbReference type="AlphaFoldDB" id="A0AAV2GJ46"/>
<dbReference type="PANTHER" id="PTHR31286:SF99">
    <property type="entry name" value="DUF4283 DOMAIN-CONTAINING PROTEIN"/>
    <property type="match status" value="1"/>
</dbReference>
<feature type="compositionally biased region" description="Acidic residues" evidence="1">
    <location>
        <begin position="104"/>
        <end position="123"/>
    </location>
</feature>
<protein>
    <recommendedName>
        <fullName evidence="2">DUF4283 domain-containing protein</fullName>
    </recommendedName>
</protein>
<sequence length="389" mass="44404">MITTPTSSGRLAPTEKPPDLSGTRRPAVDSSSPNGKNAREATQEKKRVGGLNFEQEATEVKMDEGETDRHQDAMGGSGSSPWKARMKLFSDVVREEGWYAVESNTEDVTDREKEEEEYVVDEEDEDPRCSSPLFIVEQKIKWRREWRSALVVQGLGRRVPFLPLARRLNSLWAKHGDIQISDMLNICFFIRSRSKQDYDYALEGGPWTLGDSYLAVHRWYKGFNPWTVKVRNMLVWVQLLEIPVEFFNREAVMQIEPLIGDPIRVYMAIELGARMKYARVWVEVDLTRPLLGRYKIKGKEYLIRYEGLDNIRGECETYGKSADKCGCRMMEPEDGESGGTESRSSPLEEQANGRDLGDWMMVKKREKINNIKPNTPPLEVGMHAKGGGT</sequence>
<organism evidence="3 4">
    <name type="scientific">Linum trigynum</name>
    <dbReference type="NCBI Taxonomy" id="586398"/>
    <lineage>
        <taxon>Eukaryota</taxon>
        <taxon>Viridiplantae</taxon>
        <taxon>Streptophyta</taxon>
        <taxon>Embryophyta</taxon>
        <taxon>Tracheophyta</taxon>
        <taxon>Spermatophyta</taxon>
        <taxon>Magnoliopsida</taxon>
        <taxon>eudicotyledons</taxon>
        <taxon>Gunneridae</taxon>
        <taxon>Pentapetalae</taxon>
        <taxon>rosids</taxon>
        <taxon>fabids</taxon>
        <taxon>Malpighiales</taxon>
        <taxon>Linaceae</taxon>
        <taxon>Linum</taxon>
    </lineage>
</organism>
<feature type="region of interest" description="Disordered" evidence="1">
    <location>
        <begin position="329"/>
        <end position="356"/>
    </location>
</feature>
<accession>A0AAV2GJ46</accession>
<dbReference type="InterPro" id="IPR040256">
    <property type="entry name" value="At4g02000-like"/>
</dbReference>